<reference evidence="4 5" key="1">
    <citation type="journal article" date="2018" name="Mol. Biol. Evol.">
        <title>Broad Genomic Sampling Reveals a Smut Pathogenic Ancestry of the Fungal Clade Ustilaginomycotina.</title>
        <authorList>
            <person name="Kijpornyongpan T."/>
            <person name="Mondo S.J."/>
            <person name="Barry K."/>
            <person name="Sandor L."/>
            <person name="Lee J."/>
            <person name="Lipzen A."/>
            <person name="Pangilinan J."/>
            <person name="LaButti K."/>
            <person name="Hainaut M."/>
            <person name="Henrissat B."/>
            <person name="Grigoriev I.V."/>
            <person name="Spatafora J.W."/>
            <person name="Aime M.C."/>
        </authorList>
    </citation>
    <scope>NUCLEOTIDE SEQUENCE [LARGE SCALE GENOMIC DNA]</scope>
    <source>
        <strain evidence="4 5">MCA 4718</strain>
    </source>
</reference>
<feature type="domain" description="RRM" evidence="3">
    <location>
        <begin position="8"/>
        <end position="86"/>
    </location>
</feature>
<keyword evidence="5" id="KW-1185">Reference proteome</keyword>
<dbReference type="SUPFAM" id="SSF54928">
    <property type="entry name" value="RNA-binding domain, RBD"/>
    <property type="match status" value="2"/>
</dbReference>
<dbReference type="EMBL" id="KZ819323">
    <property type="protein sequence ID" value="PWN22119.1"/>
    <property type="molecule type" value="Genomic_DNA"/>
</dbReference>
<dbReference type="InterPro" id="IPR012677">
    <property type="entry name" value="Nucleotide-bd_a/b_plait_sf"/>
</dbReference>
<accession>A0A316UAC9</accession>
<name>A0A316UAC9_9BASI</name>
<keyword evidence="1 2" id="KW-0694">RNA-binding</keyword>
<dbReference type="STRING" id="1684307.A0A316UAC9"/>
<dbReference type="GO" id="GO:0034063">
    <property type="term" value="P:stress granule assembly"/>
    <property type="evidence" value="ECO:0007669"/>
    <property type="project" value="TreeGrafter"/>
</dbReference>
<dbReference type="SMART" id="SM00360">
    <property type="entry name" value="RRM"/>
    <property type="match status" value="2"/>
</dbReference>
<dbReference type="PANTHER" id="PTHR47640">
    <property type="entry name" value="TRNA SELENOCYSTEINE 1-ASSOCIATED PROTEIN 1-RELATED-RELATED"/>
    <property type="match status" value="1"/>
</dbReference>
<evidence type="ECO:0000256" key="1">
    <source>
        <dbReference type="ARBA" id="ARBA00022884"/>
    </source>
</evidence>
<dbReference type="Gene3D" id="3.30.70.330">
    <property type="match status" value="2"/>
</dbReference>
<dbReference type="GO" id="GO:0010494">
    <property type="term" value="C:cytoplasmic stress granule"/>
    <property type="evidence" value="ECO:0007669"/>
    <property type="project" value="TreeGrafter"/>
</dbReference>
<protein>
    <submittedName>
        <fullName evidence="4">RNA-binding domain-containing protein</fullName>
    </submittedName>
</protein>
<feature type="non-terminal residue" evidence="4">
    <location>
        <position position="1"/>
    </location>
</feature>
<gene>
    <name evidence="4" type="ORF">BCV69DRAFT_236399</name>
</gene>
<evidence type="ECO:0000256" key="2">
    <source>
        <dbReference type="PROSITE-ProRule" id="PRU00176"/>
    </source>
</evidence>
<dbReference type="Pfam" id="PF00076">
    <property type="entry name" value="RRM_1"/>
    <property type="match status" value="2"/>
</dbReference>
<dbReference type="RefSeq" id="XP_025349279.1">
    <property type="nucleotide sequence ID" value="XM_025489919.1"/>
</dbReference>
<dbReference type="PROSITE" id="PS50102">
    <property type="entry name" value="RRM"/>
    <property type="match status" value="2"/>
</dbReference>
<dbReference type="InterPro" id="IPR035979">
    <property type="entry name" value="RBD_domain_sf"/>
</dbReference>
<organism evidence="4 5">
    <name type="scientific">Pseudomicrostroma glucosiphilum</name>
    <dbReference type="NCBI Taxonomy" id="1684307"/>
    <lineage>
        <taxon>Eukaryota</taxon>
        <taxon>Fungi</taxon>
        <taxon>Dikarya</taxon>
        <taxon>Basidiomycota</taxon>
        <taxon>Ustilaginomycotina</taxon>
        <taxon>Exobasidiomycetes</taxon>
        <taxon>Microstromatales</taxon>
        <taxon>Microstromatales incertae sedis</taxon>
        <taxon>Pseudomicrostroma</taxon>
    </lineage>
</organism>
<feature type="domain" description="RRM" evidence="3">
    <location>
        <begin position="123"/>
        <end position="201"/>
    </location>
</feature>
<proteinExistence type="predicted"/>
<dbReference type="AlphaFoldDB" id="A0A316UAC9"/>
<dbReference type="InterPro" id="IPR050825">
    <property type="entry name" value="RBM42_RBP45_47-like"/>
</dbReference>
<dbReference type="OrthoDB" id="8093034at2759"/>
<dbReference type="GO" id="GO:0003729">
    <property type="term" value="F:mRNA binding"/>
    <property type="evidence" value="ECO:0007669"/>
    <property type="project" value="InterPro"/>
</dbReference>
<evidence type="ECO:0000313" key="4">
    <source>
        <dbReference type="EMBL" id="PWN22119.1"/>
    </source>
</evidence>
<sequence length="219" mass="23315">REDTTHHASLFIGDLSPEVSLDLAEQPFAAFPSLSECRVMYDPNTGRSRGYGFASFGDPDDAHRALSTLNGEWLGSRPLRINWANQKHSTRPGSGGSPALDQGAATMPMSYEQIVAAAPSHNTTVYLGNLHPMTTQQDIVALFSNISFVREVRLQAERGYGFAVLDSHDAAATAIFQLGNLGGGSGVQLHGRVLRVSWGKDRNDGSIVPQLPGGGLAAG</sequence>
<dbReference type="Proteomes" id="UP000245942">
    <property type="component" value="Unassembled WGS sequence"/>
</dbReference>
<dbReference type="InterPro" id="IPR000504">
    <property type="entry name" value="RRM_dom"/>
</dbReference>
<feature type="non-terminal residue" evidence="4">
    <location>
        <position position="219"/>
    </location>
</feature>
<dbReference type="GO" id="GO:0000184">
    <property type="term" value="P:nuclear-transcribed mRNA catabolic process, nonsense-mediated decay"/>
    <property type="evidence" value="ECO:0007669"/>
    <property type="project" value="TreeGrafter"/>
</dbReference>
<evidence type="ECO:0000313" key="5">
    <source>
        <dbReference type="Proteomes" id="UP000245942"/>
    </source>
</evidence>
<dbReference type="GO" id="GO:0043488">
    <property type="term" value="P:regulation of mRNA stability"/>
    <property type="evidence" value="ECO:0007669"/>
    <property type="project" value="TreeGrafter"/>
</dbReference>
<dbReference type="GeneID" id="37011653"/>
<dbReference type="PANTHER" id="PTHR47640:SF5">
    <property type="entry name" value="RRM DOMAIN-CONTAINING PROTEIN"/>
    <property type="match status" value="1"/>
</dbReference>
<evidence type="ECO:0000259" key="3">
    <source>
        <dbReference type="PROSITE" id="PS50102"/>
    </source>
</evidence>